<dbReference type="Proteomes" id="UP000051248">
    <property type="component" value="Unassembled WGS sequence"/>
</dbReference>
<gene>
    <name evidence="1" type="ORF">FD03_GL002414</name>
</gene>
<protein>
    <recommendedName>
        <fullName evidence="3">CopG family transcriptional regulator</fullName>
    </recommendedName>
</protein>
<dbReference type="RefSeq" id="WP_025023949.1">
    <property type="nucleotide sequence ID" value="NZ_AZDZ01000022.1"/>
</dbReference>
<evidence type="ECO:0000313" key="1">
    <source>
        <dbReference type="EMBL" id="KRK78638.1"/>
    </source>
</evidence>
<keyword evidence="2" id="KW-1185">Reference proteome</keyword>
<dbReference type="InterPro" id="IPR046257">
    <property type="entry name" value="DUF6290"/>
</dbReference>
<evidence type="ECO:0008006" key="3">
    <source>
        <dbReference type="Google" id="ProtNLM"/>
    </source>
</evidence>
<sequence>MTVTSLRFKDDQYKQVKDLAKFYGISVTEFMRQTILEKINDENDYQDAMENLKKSHGETVKRTEILKRLNLK</sequence>
<dbReference type="NCBIfam" id="NF046040">
    <property type="entry name" value="RelB_antitoxin"/>
    <property type="match status" value="1"/>
</dbReference>
<dbReference type="Pfam" id="PF19807">
    <property type="entry name" value="DUF6290"/>
    <property type="match status" value="1"/>
</dbReference>
<reference evidence="1 2" key="1">
    <citation type="journal article" date="2015" name="Genome Announc.">
        <title>Expanding the biotechnology potential of lactobacilli through comparative genomics of 213 strains and associated genera.</title>
        <authorList>
            <person name="Sun Z."/>
            <person name="Harris H.M."/>
            <person name="McCann A."/>
            <person name="Guo C."/>
            <person name="Argimon S."/>
            <person name="Zhang W."/>
            <person name="Yang X."/>
            <person name="Jeffery I.B."/>
            <person name="Cooney J.C."/>
            <person name="Kagawa T.F."/>
            <person name="Liu W."/>
            <person name="Song Y."/>
            <person name="Salvetti E."/>
            <person name="Wrobel A."/>
            <person name="Rasinkangas P."/>
            <person name="Parkhill J."/>
            <person name="Rea M.C."/>
            <person name="O'Sullivan O."/>
            <person name="Ritari J."/>
            <person name="Douillard F.P."/>
            <person name="Paul Ross R."/>
            <person name="Yang R."/>
            <person name="Briner A.E."/>
            <person name="Felis G.E."/>
            <person name="de Vos W.M."/>
            <person name="Barrangou R."/>
            <person name="Klaenhammer T.R."/>
            <person name="Caufield P.W."/>
            <person name="Cui Y."/>
            <person name="Zhang H."/>
            <person name="O'Toole P.W."/>
        </authorList>
    </citation>
    <scope>NUCLEOTIDE SEQUENCE [LARGE SCALE GENOMIC DNA]</scope>
    <source>
        <strain evidence="1 2">DSM 19682</strain>
    </source>
</reference>
<dbReference type="AlphaFoldDB" id="A0A0R1K4W5"/>
<evidence type="ECO:0000313" key="2">
    <source>
        <dbReference type="Proteomes" id="UP000051248"/>
    </source>
</evidence>
<name>A0A0R1K4W5_9LACO</name>
<organism evidence="1 2">
    <name type="scientific">Companilactobacillus nodensis DSM 19682 = JCM 14932 = NBRC 107160</name>
    <dbReference type="NCBI Taxonomy" id="1423775"/>
    <lineage>
        <taxon>Bacteria</taxon>
        <taxon>Bacillati</taxon>
        <taxon>Bacillota</taxon>
        <taxon>Bacilli</taxon>
        <taxon>Lactobacillales</taxon>
        <taxon>Lactobacillaceae</taxon>
        <taxon>Companilactobacillus</taxon>
    </lineage>
</organism>
<proteinExistence type="predicted"/>
<comment type="caution">
    <text evidence="1">The sequence shown here is derived from an EMBL/GenBank/DDBJ whole genome shotgun (WGS) entry which is preliminary data.</text>
</comment>
<dbReference type="eggNOG" id="ENOG5030AF9">
    <property type="taxonomic scope" value="Bacteria"/>
</dbReference>
<dbReference type="PATRIC" id="fig|1423775.4.peg.2456"/>
<accession>A0A0R1K4W5</accession>
<dbReference type="OrthoDB" id="2299376at2"/>
<dbReference type="EMBL" id="AZDZ01000022">
    <property type="protein sequence ID" value="KRK78638.1"/>
    <property type="molecule type" value="Genomic_DNA"/>
</dbReference>